<keyword evidence="3" id="KW-1185">Reference proteome</keyword>
<dbReference type="PANTHER" id="PTHR37936:SF3">
    <property type="entry name" value="TRANSPOSASE INSC FOR INSERTION ELEMENT IS2A-RELATED"/>
    <property type="match status" value="1"/>
</dbReference>
<dbReference type="Pfam" id="PF01527">
    <property type="entry name" value="HTH_Tnp_1"/>
    <property type="match status" value="1"/>
</dbReference>
<dbReference type="PANTHER" id="PTHR37936">
    <property type="entry name" value="TRANSPOSASE INSC FOR INSERTION ELEMENT IS2A-RELATED"/>
    <property type="match status" value="1"/>
</dbReference>
<accession>A0A1Y5SY93</accession>
<dbReference type="RefSeq" id="WP_139204579.1">
    <property type="nucleotide sequence ID" value="NZ_FNZV01000010.1"/>
</dbReference>
<gene>
    <name evidence="2" type="ORF">PAM7971_02536</name>
</gene>
<dbReference type="SUPFAM" id="SSF48295">
    <property type="entry name" value="TrpR-like"/>
    <property type="match status" value="1"/>
</dbReference>
<dbReference type="AlphaFoldDB" id="A0A1Y5SY93"/>
<dbReference type="GO" id="GO:0006313">
    <property type="term" value="P:DNA transposition"/>
    <property type="evidence" value="ECO:0007669"/>
    <property type="project" value="InterPro"/>
</dbReference>
<dbReference type="Gene3D" id="1.10.10.10">
    <property type="entry name" value="Winged helix-like DNA-binding domain superfamily/Winged helix DNA-binding domain"/>
    <property type="match status" value="1"/>
</dbReference>
<evidence type="ECO:0000313" key="2">
    <source>
        <dbReference type="EMBL" id="SLN51399.1"/>
    </source>
</evidence>
<dbReference type="OrthoDB" id="9800877at2"/>
<proteinExistence type="inferred from homology"/>
<dbReference type="STRING" id="658057.SAMN04488032_110121"/>
<dbReference type="InterPro" id="IPR002514">
    <property type="entry name" value="Transposase_8"/>
</dbReference>
<dbReference type="Proteomes" id="UP000193307">
    <property type="component" value="Unassembled WGS sequence"/>
</dbReference>
<comment type="similarity">
    <text evidence="1">Belongs to the transposase 8 family.</text>
</comment>
<dbReference type="GO" id="GO:0004803">
    <property type="term" value="F:transposase activity"/>
    <property type="evidence" value="ECO:0007669"/>
    <property type="project" value="InterPro"/>
</dbReference>
<organism evidence="2 3">
    <name type="scientific">Pacificibacter marinus</name>
    <dbReference type="NCBI Taxonomy" id="658057"/>
    <lineage>
        <taxon>Bacteria</taxon>
        <taxon>Pseudomonadati</taxon>
        <taxon>Pseudomonadota</taxon>
        <taxon>Alphaproteobacteria</taxon>
        <taxon>Rhodobacterales</taxon>
        <taxon>Roseobacteraceae</taxon>
        <taxon>Pacificibacter</taxon>
    </lineage>
</organism>
<evidence type="ECO:0000313" key="3">
    <source>
        <dbReference type="Proteomes" id="UP000193307"/>
    </source>
</evidence>
<dbReference type="GO" id="GO:0043565">
    <property type="term" value="F:sequence-specific DNA binding"/>
    <property type="evidence" value="ECO:0007669"/>
    <property type="project" value="InterPro"/>
</dbReference>
<name>A0A1Y5SY93_9RHOB</name>
<dbReference type="EMBL" id="FWFW01000008">
    <property type="protein sequence ID" value="SLN51399.1"/>
    <property type="molecule type" value="Genomic_DNA"/>
</dbReference>
<protein>
    <submittedName>
        <fullName evidence="2">Transposase</fullName>
    </submittedName>
</protein>
<evidence type="ECO:0000256" key="1">
    <source>
        <dbReference type="ARBA" id="ARBA00009964"/>
    </source>
</evidence>
<reference evidence="2 3" key="1">
    <citation type="submission" date="2017-03" db="EMBL/GenBank/DDBJ databases">
        <authorList>
            <person name="Afonso C.L."/>
            <person name="Miller P.J."/>
            <person name="Scott M.A."/>
            <person name="Spackman E."/>
            <person name="Goraichik I."/>
            <person name="Dimitrov K.M."/>
            <person name="Suarez D.L."/>
            <person name="Swayne D.E."/>
        </authorList>
    </citation>
    <scope>NUCLEOTIDE SEQUENCE [LARGE SCALE GENOMIC DNA]</scope>
    <source>
        <strain evidence="2 3">CECT 7971</strain>
    </source>
</reference>
<dbReference type="InterPro" id="IPR010921">
    <property type="entry name" value="Trp_repressor/repl_initiator"/>
</dbReference>
<sequence>MEALSEFLVRIPRSTDGKRRWPLELKARIVAETLIEGATVSGVAKRYGLRPSSASDWRRMARTGKLVLPNLDGMEFVPVQIEKPEA</sequence>
<dbReference type="InterPro" id="IPR036388">
    <property type="entry name" value="WH-like_DNA-bd_sf"/>
</dbReference>